<proteinExistence type="inferred from homology"/>
<evidence type="ECO:0000313" key="7">
    <source>
        <dbReference type="Proteomes" id="UP001500767"/>
    </source>
</evidence>
<keyword evidence="3 4" id="KW-0456">Lyase</keyword>
<dbReference type="EC" id="4.2.-.-" evidence="4"/>
<evidence type="ECO:0000256" key="1">
    <source>
        <dbReference type="ARBA" id="ARBA00009798"/>
    </source>
</evidence>
<name>A0ABP6WRH3_9ACTN</name>
<evidence type="ECO:0000256" key="3">
    <source>
        <dbReference type="ARBA" id="ARBA00023239"/>
    </source>
</evidence>
<evidence type="ECO:0000256" key="4">
    <source>
        <dbReference type="PIRNR" id="PIRNR006181"/>
    </source>
</evidence>
<keyword evidence="2 4" id="KW-0648">Protein biosynthesis</keyword>
<keyword evidence="7" id="KW-1185">Reference proteome</keyword>
<dbReference type="Pfam" id="PF04073">
    <property type="entry name" value="tRNA_edit"/>
    <property type="match status" value="1"/>
</dbReference>
<comment type="caution">
    <text evidence="6">The sequence shown here is derived from an EMBL/GenBank/DDBJ whole genome shotgun (WGS) entry which is preliminary data.</text>
</comment>
<dbReference type="InterPro" id="IPR004369">
    <property type="entry name" value="Prolyl-tRNA_editing_YbaK/EbsC"/>
</dbReference>
<comment type="similarity">
    <text evidence="1 4">Belongs to the prolyl-tRNA editing family. YbaK/EbsC subfamily.</text>
</comment>
<evidence type="ECO:0000313" key="6">
    <source>
        <dbReference type="EMBL" id="GAA3554176.1"/>
    </source>
</evidence>
<dbReference type="PANTHER" id="PTHR30411:SF0">
    <property type="entry name" value="CYS-TRNA(PRO)_CYS-TRNA(CYS) DEACYLASE YBAK"/>
    <property type="match status" value="1"/>
</dbReference>
<evidence type="ECO:0000259" key="5">
    <source>
        <dbReference type="Pfam" id="PF04073"/>
    </source>
</evidence>
<dbReference type="InterPro" id="IPR007214">
    <property type="entry name" value="YbaK/aa-tRNA-synth-assoc-dom"/>
</dbReference>
<dbReference type="RefSeq" id="WP_344741039.1">
    <property type="nucleotide sequence ID" value="NZ_BAAAYR010000001.1"/>
</dbReference>
<dbReference type="PIRSF" id="PIRSF006181">
    <property type="entry name" value="EbsC_YbaK"/>
    <property type="match status" value="1"/>
</dbReference>
<dbReference type="Proteomes" id="UP001500767">
    <property type="component" value="Unassembled WGS sequence"/>
</dbReference>
<feature type="domain" description="YbaK/aminoacyl-tRNA synthetase-associated" evidence="5">
    <location>
        <begin position="40"/>
        <end position="153"/>
    </location>
</feature>
<dbReference type="NCBIfam" id="TIGR00011">
    <property type="entry name" value="YbaK_EbsC"/>
    <property type="match status" value="1"/>
</dbReference>
<evidence type="ECO:0000256" key="2">
    <source>
        <dbReference type="ARBA" id="ARBA00022917"/>
    </source>
</evidence>
<sequence>MAKQSRSGGTPATAALTRDGVAYTAHPYAHADGERHFGDEATAALGLDPERVFKTLVVELTGGRGGLAVGVVPVARQLDLKAVALALGAKKAAMADPAAAQRSSGYVLGGISPLGQRTALPTVVDASALAFPTVYVSGGRRGLQVELAPTDLVAVTGAQVAAIGH</sequence>
<dbReference type="Gene3D" id="3.90.960.10">
    <property type="entry name" value="YbaK/aminoacyl-tRNA synthetase-associated domain"/>
    <property type="match status" value="1"/>
</dbReference>
<dbReference type="SUPFAM" id="SSF55826">
    <property type="entry name" value="YbaK/ProRS associated domain"/>
    <property type="match status" value="1"/>
</dbReference>
<accession>A0ABP6WRH3</accession>
<protein>
    <recommendedName>
        <fullName evidence="4">Cys-tRNA(Pro)/Cys-tRNA(Cys) deacylase</fullName>
        <ecNumber evidence="4">4.2.-.-</ecNumber>
    </recommendedName>
</protein>
<organism evidence="6 7">
    <name type="scientific">Microlunatus spumicola</name>
    <dbReference type="NCBI Taxonomy" id="81499"/>
    <lineage>
        <taxon>Bacteria</taxon>
        <taxon>Bacillati</taxon>
        <taxon>Actinomycetota</taxon>
        <taxon>Actinomycetes</taxon>
        <taxon>Propionibacteriales</taxon>
        <taxon>Propionibacteriaceae</taxon>
        <taxon>Microlunatus</taxon>
    </lineage>
</organism>
<dbReference type="InterPro" id="IPR036754">
    <property type="entry name" value="YbaK/aa-tRNA-synt-asso_dom_sf"/>
</dbReference>
<gene>
    <name evidence="6" type="primary">ybaK</name>
    <name evidence="6" type="ORF">GCM10022197_06630</name>
</gene>
<dbReference type="PANTHER" id="PTHR30411">
    <property type="entry name" value="CYTOPLASMIC PROTEIN"/>
    <property type="match status" value="1"/>
</dbReference>
<reference evidence="7" key="1">
    <citation type="journal article" date="2019" name="Int. J. Syst. Evol. Microbiol.">
        <title>The Global Catalogue of Microorganisms (GCM) 10K type strain sequencing project: providing services to taxonomists for standard genome sequencing and annotation.</title>
        <authorList>
            <consortium name="The Broad Institute Genomics Platform"/>
            <consortium name="The Broad Institute Genome Sequencing Center for Infectious Disease"/>
            <person name="Wu L."/>
            <person name="Ma J."/>
        </authorList>
    </citation>
    <scope>NUCLEOTIDE SEQUENCE [LARGE SCALE GENOMIC DNA]</scope>
    <source>
        <strain evidence="7">JCM 16540</strain>
    </source>
</reference>
<dbReference type="EMBL" id="BAAAYR010000001">
    <property type="protein sequence ID" value="GAA3554176.1"/>
    <property type="molecule type" value="Genomic_DNA"/>
</dbReference>
<dbReference type="CDD" id="cd00002">
    <property type="entry name" value="YbaK_deacylase"/>
    <property type="match status" value="1"/>
</dbReference>